<name>A0ACC1IJM2_9FUNG</name>
<proteinExistence type="predicted"/>
<dbReference type="EMBL" id="JANBPG010000416">
    <property type="protein sequence ID" value="KAJ1896697.1"/>
    <property type="molecule type" value="Genomic_DNA"/>
</dbReference>
<evidence type="ECO:0000313" key="1">
    <source>
        <dbReference type="EMBL" id="KAJ1896697.1"/>
    </source>
</evidence>
<keyword evidence="2" id="KW-1185">Reference proteome</keyword>
<accession>A0ACC1IJM2</accession>
<sequence length="505" mass="54513">MEAVGRRPTAGTYSNSNTIPPRNRLPRSRQKAASSASAPTVTTPTVVPRILARPATAAQSQSESQTQNKNLSEPPASAPASNTPHRASNLSLMAESPRLMRRDTEPTREPPMEPPNQRRHASTTPAATAAAATPATTSPAATKQQTLDTISSFKHIQDQPRPSRLTLLASSGKLLDTVLRRNLSTLQTRTCIGAIGRTNSGKSTVMSELSGNNIFPANGMTQCVDFWVTPARVLLLDSPPVLALAAADKWPRRDGSMSRLATARLRDLQVCALMLNVCDTLVVVVKAPAGAGKAQKQQPERRRQVDERCLDRSLVKLIRNARDLAATIPGLSSAATLNSRQVSLHIVVNGHAKVASKTVADAYAMGTGVAVSRVTFLPTKSVLKQQQQLGPFADIAGRWAQKPQSPLLPLYPIPGGGAAAISSLVSSWDSLLGTSLPPMSFEMAAEELRTDLVVRNKRNEMVWRREEPEGAWMAGCLKAWDFIRRADVLFRAALVRDEDLDSMDL</sequence>
<reference evidence="1" key="1">
    <citation type="submission" date="2022-07" db="EMBL/GenBank/DDBJ databases">
        <title>Phylogenomic reconstructions and comparative analyses of Kickxellomycotina fungi.</title>
        <authorList>
            <person name="Reynolds N.K."/>
            <person name="Stajich J.E."/>
            <person name="Barry K."/>
            <person name="Grigoriev I.V."/>
            <person name="Crous P."/>
            <person name="Smith M.E."/>
        </authorList>
    </citation>
    <scope>NUCLEOTIDE SEQUENCE</scope>
    <source>
        <strain evidence="1">Benny 63K</strain>
    </source>
</reference>
<evidence type="ECO:0000313" key="2">
    <source>
        <dbReference type="Proteomes" id="UP001150581"/>
    </source>
</evidence>
<gene>
    <name evidence="1" type="ORF">LPJ66_003833</name>
</gene>
<comment type="caution">
    <text evidence="1">The sequence shown here is derived from an EMBL/GenBank/DDBJ whole genome shotgun (WGS) entry which is preliminary data.</text>
</comment>
<dbReference type="Proteomes" id="UP001150581">
    <property type="component" value="Unassembled WGS sequence"/>
</dbReference>
<organism evidence="1 2">
    <name type="scientific">Kickxella alabastrina</name>
    <dbReference type="NCBI Taxonomy" id="61397"/>
    <lineage>
        <taxon>Eukaryota</taxon>
        <taxon>Fungi</taxon>
        <taxon>Fungi incertae sedis</taxon>
        <taxon>Zoopagomycota</taxon>
        <taxon>Kickxellomycotina</taxon>
        <taxon>Kickxellomycetes</taxon>
        <taxon>Kickxellales</taxon>
        <taxon>Kickxellaceae</taxon>
        <taxon>Kickxella</taxon>
    </lineage>
</organism>
<protein>
    <submittedName>
        <fullName evidence="1">Uncharacterized protein</fullName>
    </submittedName>
</protein>